<proteinExistence type="predicted"/>
<dbReference type="STRING" id="1121266.SAMN02745883_00615"/>
<dbReference type="Gene3D" id="3.40.50.10170">
    <property type="match status" value="1"/>
</dbReference>
<dbReference type="NCBIfam" id="TIGR00762">
    <property type="entry name" value="DegV"/>
    <property type="match status" value="1"/>
</dbReference>
<keyword evidence="1" id="KW-0446">Lipid-binding</keyword>
<dbReference type="InterPro" id="IPR043168">
    <property type="entry name" value="DegV_C"/>
</dbReference>
<keyword evidence="3" id="KW-1185">Reference proteome</keyword>
<name>A0A1M6MS60_9FIRM</name>
<dbReference type="RefSeq" id="WP_072965919.1">
    <property type="nucleotide sequence ID" value="NZ_FRAJ01000005.1"/>
</dbReference>
<dbReference type="EMBL" id="FRAJ01000005">
    <property type="protein sequence ID" value="SHJ86348.1"/>
    <property type="molecule type" value="Genomic_DNA"/>
</dbReference>
<dbReference type="AlphaFoldDB" id="A0A1M6MS60"/>
<protein>
    <submittedName>
        <fullName evidence="2">EDD domain protein, DegV family</fullName>
    </submittedName>
</protein>
<evidence type="ECO:0000256" key="1">
    <source>
        <dbReference type="ARBA" id="ARBA00023121"/>
    </source>
</evidence>
<reference evidence="2 3" key="1">
    <citation type="submission" date="2016-11" db="EMBL/GenBank/DDBJ databases">
        <authorList>
            <person name="Jaros S."/>
            <person name="Januszkiewicz K."/>
            <person name="Wedrychowicz H."/>
        </authorList>
    </citation>
    <scope>NUCLEOTIDE SEQUENCE [LARGE SCALE GENOMIC DNA]</scope>
    <source>
        <strain evidence="2 3">DSM 14501</strain>
    </source>
</reference>
<sequence>MKIKIITDSLSDIPRELAHEYDISIIPLTVRFGTKEFKDGIDIKPQEFYEMLKESHEIPSTSQVSPNEFKKAIKEALNSGYERIIIINGSSKVSGTYQSALLAKKDIGTNNIYVFDSRCLSYGLGMIVLEAAKMAKQKKSFEEIIEKIKEMIKGAQQIFSVDTLEYLHRNGRLSTAKMVLGTLLNVKPILAIIDGVVEPIDKVRGTKKLYKSLIDICIKRGLKTGSKIGLGHSANIEGVKRLKEMIEKELRPSEIVVTDIGCTIGSHTGPGTLAIFFIAE</sequence>
<evidence type="ECO:0000313" key="2">
    <source>
        <dbReference type="EMBL" id="SHJ86348.1"/>
    </source>
</evidence>
<gene>
    <name evidence="2" type="ORF">SAMN02745883_00615</name>
</gene>
<dbReference type="PANTHER" id="PTHR33434:SF2">
    <property type="entry name" value="FATTY ACID-BINDING PROTEIN TM_1468"/>
    <property type="match status" value="1"/>
</dbReference>
<dbReference type="GO" id="GO:0008289">
    <property type="term" value="F:lipid binding"/>
    <property type="evidence" value="ECO:0007669"/>
    <property type="project" value="UniProtKB-KW"/>
</dbReference>
<evidence type="ECO:0000313" key="3">
    <source>
        <dbReference type="Proteomes" id="UP000184082"/>
    </source>
</evidence>
<dbReference type="Pfam" id="PF02645">
    <property type="entry name" value="DegV"/>
    <property type="match status" value="1"/>
</dbReference>
<organism evidence="2 3">
    <name type="scientific">Caminicella sporogenes DSM 14501</name>
    <dbReference type="NCBI Taxonomy" id="1121266"/>
    <lineage>
        <taxon>Bacteria</taxon>
        <taxon>Bacillati</taxon>
        <taxon>Bacillota</taxon>
        <taxon>Clostridia</taxon>
        <taxon>Peptostreptococcales</taxon>
        <taxon>Caminicellaceae</taxon>
        <taxon>Caminicella</taxon>
    </lineage>
</organism>
<dbReference type="SUPFAM" id="SSF82549">
    <property type="entry name" value="DAK1/DegV-like"/>
    <property type="match status" value="1"/>
</dbReference>
<dbReference type="Gene3D" id="3.30.1180.10">
    <property type="match status" value="1"/>
</dbReference>
<dbReference type="PROSITE" id="PS51482">
    <property type="entry name" value="DEGV"/>
    <property type="match status" value="1"/>
</dbReference>
<dbReference type="PANTHER" id="PTHR33434">
    <property type="entry name" value="DEGV DOMAIN-CONTAINING PROTEIN DR_1986-RELATED"/>
    <property type="match status" value="1"/>
</dbReference>
<dbReference type="InterPro" id="IPR003797">
    <property type="entry name" value="DegV"/>
</dbReference>
<dbReference type="Proteomes" id="UP000184082">
    <property type="component" value="Unassembled WGS sequence"/>
</dbReference>
<dbReference type="InterPro" id="IPR050270">
    <property type="entry name" value="DegV_domain_contain"/>
</dbReference>
<accession>A0A1M6MS60</accession>